<keyword evidence="2" id="KW-1185">Reference proteome</keyword>
<comment type="caution">
    <text evidence="1">The sequence shown here is derived from an EMBL/GenBank/DDBJ whole genome shotgun (WGS) entry which is preliminary data.</text>
</comment>
<dbReference type="PANTHER" id="PTHR34360:SF2">
    <property type="entry name" value="MYOSIN HEAVY CHAIN-LIKE PROTEIN"/>
    <property type="match status" value="1"/>
</dbReference>
<accession>A0AAV5IMC6</accession>
<dbReference type="PANTHER" id="PTHR34360">
    <property type="entry name" value="OS08G0519400 PROTEIN"/>
    <property type="match status" value="1"/>
</dbReference>
<dbReference type="EMBL" id="BPVZ01000016">
    <property type="protein sequence ID" value="GKV01004.1"/>
    <property type="molecule type" value="Genomic_DNA"/>
</dbReference>
<evidence type="ECO:0000313" key="2">
    <source>
        <dbReference type="Proteomes" id="UP001054252"/>
    </source>
</evidence>
<dbReference type="AlphaFoldDB" id="A0AAV5IMC6"/>
<sequence>MLEEEVRLLWAASRKNNFDLHALEAQAPSAEDQLALVTSRAKKMVEIVTEQWFQIQHLEQALEIAKIRALEVQRQSSM</sequence>
<organism evidence="1 2">
    <name type="scientific">Rubroshorea leprosula</name>
    <dbReference type="NCBI Taxonomy" id="152421"/>
    <lineage>
        <taxon>Eukaryota</taxon>
        <taxon>Viridiplantae</taxon>
        <taxon>Streptophyta</taxon>
        <taxon>Embryophyta</taxon>
        <taxon>Tracheophyta</taxon>
        <taxon>Spermatophyta</taxon>
        <taxon>Magnoliopsida</taxon>
        <taxon>eudicotyledons</taxon>
        <taxon>Gunneridae</taxon>
        <taxon>Pentapetalae</taxon>
        <taxon>rosids</taxon>
        <taxon>malvids</taxon>
        <taxon>Malvales</taxon>
        <taxon>Dipterocarpaceae</taxon>
        <taxon>Rubroshorea</taxon>
    </lineage>
</organism>
<dbReference type="Proteomes" id="UP001054252">
    <property type="component" value="Unassembled WGS sequence"/>
</dbReference>
<protein>
    <submittedName>
        <fullName evidence="1">Uncharacterized protein</fullName>
    </submittedName>
</protein>
<evidence type="ECO:0000313" key="1">
    <source>
        <dbReference type="EMBL" id="GKV01004.1"/>
    </source>
</evidence>
<gene>
    <name evidence="1" type="ORF">SLEP1_g13604</name>
</gene>
<reference evidence="1 2" key="1">
    <citation type="journal article" date="2021" name="Commun. Biol.">
        <title>The genome of Shorea leprosula (Dipterocarpaceae) highlights the ecological relevance of drought in aseasonal tropical rainforests.</title>
        <authorList>
            <person name="Ng K.K.S."/>
            <person name="Kobayashi M.J."/>
            <person name="Fawcett J.A."/>
            <person name="Hatakeyama M."/>
            <person name="Paape T."/>
            <person name="Ng C.H."/>
            <person name="Ang C.C."/>
            <person name="Tnah L.H."/>
            <person name="Lee C.T."/>
            <person name="Nishiyama T."/>
            <person name="Sese J."/>
            <person name="O'Brien M.J."/>
            <person name="Copetti D."/>
            <person name="Mohd Noor M.I."/>
            <person name="Ong R.C."/>
            <person name="Putra M."/>
            <person name="Sireger I.Z."/>
            <person name="Indrioko S."/>
            <person name="Kosugi Y."/>
            <person name="Izuno A."/>
            <person name="Isagi Y."/>
            <person name="Lee S.L."/>
            <person name="Shimizu K.K."/>
        </authorList>
    </citation>
    <scope>NUCLEOTIDE SEQUENCE [LARGE SCALE GENOMIC DNA]</scope>
    <source>
        <strain evidence="1">214</strain>
    </source>
</reference>
<name>A0AAV5IMC6_9ROSI</name>
<proteinExistence type="predicted"/>